<proteinExistence type="predicted"/>
<gene>
    <name evidence="2" type="ORF">Mia14_0176</name>
</gene>
<organism evidence="2 3">
    <name type="scientific">Candidatus Mancarchaeum acidiphilum</name>
    <dbReference type="NCBI Taxonomy" id="1920749"/>
    <lineage>
        <taxon>Archaea</taxon>
        <taxon>Candidatus Micrarchaeota</taxon>
        <taxon>Candidatus Mancarchaeum</taxon>
    </lineage>
</organism>
<keyword evidence="1" id="KW-0812">Transmembrane</keyword>
<evidence type="ECO:0000256" key="1">
    <source>
        <dbReference type="SAM" id="Phobius"/>
    </source>
</evidence>
<keyword evidence="1" id="KW-1133">Transmembrane helix</keyword>
<accession>A0A218NM30</accession>
<dbReference type="GeneID" id="33313734"/>
<protein>
    <submittedName>
        <fullName evidence="2">Uncharacterized protein</fullName>
    </submittedName>
</protein>
<dbReference type="RefSeq" id="WP_088819678.1">
    <property type="nucleotide sequence ID" value="NZ_CP019964.1"/>
</dbReference>
<dbReference type="AlphaFoldDB" id="A0A218NM30"/>
<evidence type="ECO:0000313" key="3">
    <source>
        <dbReference type="Proteomes" id="UP000197679"/>
    </source>
</evidence>
<reference evidence="2 3" key="1">
    <citation type="journal article" date="2017" name="Nat. Commun.">
        <title>'ARMAN' archaea depend on association with euryarchaeal host in culture and in situ.</title>
        <authorList>
            <person name="Golyshina O."/>
            <person name="Toshchakov S."/>
            <person name="Makarova K."/>
            <person name="Gavrilov S."/>
            <person name="Korzhenkov A."/>
            <person name="La Cono V."/>
            <person name="Arcadi E."/>
            <person name="Nechitaylo T."/>
            <person name="Ferrer M."/>
            <person name="Kublanov I."/>
            <person name="Wolf Y."/>
            <person name="Yakimov M."/>
            <person name="Golyshin P."/>
            <person name="Slesarev A."/>
            <person name="Kozyavkin S."/>
        </authorList>
    </citation>
    <scope>NUCLEOTIDE SEQUENCE [LARGE SCALE GENOMIC DNA]</scope>
    <source>
        <strain evidence="2 3">Mia14</strain>
    </source>
</reference>
<dbReference type="Proteomes" id="UP000197679">
    <property type="component" value="Chromosome"/>
</dbReference>
<keyword evidence="1" id="KW-0472">Membrane</keyword>
<sequence length="179" mass="19740">MKNAKAQFWSIDVIFSIVIFTVALTLLAYTWYNINNQLALSYSDGSTVMSIQAFTMSGTLMTPGYPINWQDDVNLSDNANWNEISIGLLKNGSDQISNSKLYTFIAMANSNYQATKTSLGASYNYYIVIRGSGINIKIGRNPALYNATSVVRQTSSAMLNNMQVSVIVETWTNGNLAVD</sequence>
<evidence type="ECO:0000313" key="2">
    <source>
        <dbReference type="EMBL" id="ASI13512.1"/>
    </source>
</evidence>
<keyword evidence="3" id="KW-1185">Reference proteome</keyword>
<dbReference type="EMBL" id="CP019964">
    <property type="protein sequence ID" value="ASI13512.1"/>
    <property type="molecule type" value="Genomic_DNA"/>
</dbReference>
<dbReference type="OrthoDB" id="382693at2157"/>
<feature type="transmembrane region" description="Helical" evidence="1">
    <location>
        <begin position="12"/>
        <end position="32"/>
    </location>
</feature>
<dbReference type="KEGG" id="marh:Mia14_0176"/>
<name>A0A218NM30_9ARCH</name>